<protein>
    <submittedName>
        <fullName evidence="2">Uncharacterized protein</fullName>
    </submittedName>
</protein>
<accession>A0A2P5YRN1</accession>
<gene>
    <name evidence="2" type="ORF">GOBAR_AA02337</name>
</gene>
<proteinExistence type="predicted"/>
<evidence type="ECO:0000313" key="2">
    <source>
        <dbReference type="EMBL" id="PPS18232.1"/>
    </source>
</evidence>
<dbReference type="EMBL" id="KZ662856">
    <property type="protein sequence ID" value="PPS18232.1"/>
    <property type="molecule type" value="Genomic_DNA"/>
</dbReference>
<name>A0A2P5YRN1_GOSBA</name>
<dbReference type="Proteomes" id="UP000239757">
    <property type="component" value="Unassembled WGS sequence"/>
</dbReference>
<evidence type="ECO:0000256" key="1">
    <source>
        <dbReference type="SAM" id="MobiDB-lite"/>
    </source>
</evidence>
<dbReference type="AlphaFoldDB" id="A0A2P5YRN1"/>
<reference evidence="2 3" key="1">
    <citation type="submission" date="2015-01" db="EMBL/GenBank/DDBJ databases">
        <title>Genome of allotetraploid Gossypium barbadense reveals genomic plasticity and fiber elongation in cotton evolution.</title>
        <authorList>
            <person name="Chen X."/>
            <person name="Liu X."/>
            <person name="Zhao B."/>
            <person name="Zheng H."/>
            <person name="Hu Y."/>
            <person name="Lu G."/>
            <person name="Yang C."/>
            <person name="Chen J."/>
            <person name="Shan C."/>
            <person name="Zhang L."/>
            <person name="Zhou Y."/>
            <person name="Wang L."/>
            <person name="Guo W."/>
            <person name="Bai Y."/>
            <person name="Ruan J."/>
            <person name="Shangguan X."/>
            <person name="Mao Y."/>
            <person name="Jiang J."/>
            <person name="Zhu Y."/>
            <person name="Lei J."/>
            <person name="Kang H."/>
            <person name="Chen S."/>
            <person name="He X."/>
            <person name="Wang R."/>
            <person name="Wang Y."/>
            <person name="Chen J."/>
            <person name="Wang L."/>
            <person name="Yu S."/>
            <person name="Wang B."/>
            <person name="Wei J."/>
            <person name="Song S."/>
            <person name="Lu X."/>
            <person name="Gao Z."/>
            <person name="Gu W."/>
            <person name="Deng X."/>
            <person name="Ma D."/>
            <person name="Wang S."/>
            <person name="Liang W."/>
            <person name="Fang L."/>
            <person name="Cai C."/>
            <person name="Zhu X."/>
            <person name="Zhou B."/>
            <person name="Zhang Y."/>
            <person name="Chen Z."/>
            <person name="Xu S."/>
            <person name="Zhu R."/>
            <person name="Wang S."/>
            <person name="Zhang T."/>
            <person name="Zhao G."/>
        </authorList>
    </citation>
    <scope>NUCLEOTIDE SEQUENCE [LARGE SCALE GENOMIC DNA]</scope>
    <source>
        <strain evidence="3">cv. Xinhai21</strain>
        <tissue evidence="2">Leaf</tissue>
    </source>
</reference>
<feature type="region of interest" description="Disordered" evidence="1">
    <location>
        <begin position="31"/>
        <end position="83"/>
    </location>
</feature>
<sequence>MMAPISCVDSESTIRGIDIDLNVTPDMDVVGNDGYDSSDPCYQEVDSDSDPNMDDVPDDINDEDVNDDGNINVSLVRNQMRRL</sequence>
<evidence type="ECO:0000313" key="3">
    <source>
        <dbReference type="Proteomes" id="UP000239757"/>
    </source>
</evidence>
<feature type="compositionally biased region" description="Acidic residues" evidence="1">
    <location>
        <begin position="45"/>
        <end position="67"/>
    </location>
</feature>
<organism evidence="2 3">
    <name type="scientific">Gossypium barbadense</name>
    <name type="common">Sea Island cotton</name>
    <name type="synonym">Hibiscus barbadensis</name>
    <dbReference type="NCBI Taxonomy" id="3634"/>
    <lineage>
        <taxon>Eukaryota</taxon>
        <taxon>Viridiplantae</taxon>
        <taxon>Streptophyta</taxon>
        <taxon>Embryophyta</taxon>
        <taxon>Tracheophyta</taxon>
        <taxon>Spermatophyta</taxon>
        <taxon>Magnoliopsida</taxon>
        <taxon>eudicotyledons</taxon>
        <taxon>Gunneridae</taxon>
        <taxon>Pentapetalae</taxon>
        <taxon>rosids</taxon>
        <taxon>malvids</taxon>
        <taxon>Malvales</taxon>
        <taxon>Malvaceae</taxon>
        <taxon>Malvoideae</taxon>
        <taxon>Gossypium</taxon>
    </lineage>
</organism>